<dbReference type="EMBL" id="DAAQRD010000163">
    <property type="protein sequence ID" value="HAE0521359.1"/>
    <property type="molecule type" value="Genomic_DNA"/>
</dbReference>
<comment type="similarity">
    <text evidence="1">Belongs to the short-chain dehydrogenases/reductases (SDR) family.</text>
</comment>
<dbReference type="PRINTS" id="PR00081">
    <property type="entry name" value="GDHRDH"/>
</dbReference>
<name>A0A725BHP0_SALEP</name>
<dbReference type="NCBIfam" id="NF005559">
    <property type="entry name" value="PRK07231.1"/>
    <property type="match status" value="1"/>
</dbReference>
<comment type="caution">
    <text evidence="4">The sequence shown here is derived from an EMBL/GenBank/DDBJ whole genome shotgun (WGS) entry which is preliminary data.</text>
</comment>
<keyword evidence="2" id="KW-0560">Oxidoreductase</keyword>
<dbReference type="Pfam" id="PF13561">
    <property type="entry name" value="adh_short_C2"/>
    <property type="match status" value="1"/>
</dbReference>
<evidence type="ECO:0000256" key="1">
    <source>
        <dbReference type="ARBA" id="ARBA00006484"/>
    </source>
</evidence>
<reference evidence="4" key="1">
    <citation type="journal article" date="2018" name="Genome Biol.">
        <title>SKESA: strategic k-mer extension for scrupulous assemblies.</title>
        <authorList>
            <person name="Souvorov A."/>
            <person name="Agarwala R."/>
            <person name="Lipman D.J."/>
        </authorList>
    </citation>
    <scope>NUCLEOTIDE SEQUENCE</scope>
    <source>
        <strain evidence="4">P125109</strain>
    </source>
</reference>
<gene>
    <name evidence="4" type="ORF">G2720_26545</name>
</gene>
<dbReference type="PROSITE" id="PS00061">
    <property type="entry name" value="ADH_SHORT"/>
    <property type="match status" value="1"/>
</dbReference>
<accession>A0A725BHP0</accession>
<dbReference type="SUPFAM" id="SSF51735">
    <property type="entry name" value="NAD(P)-binding Rossmann-fold domains"/>
    <property type="match status" value="1"/>
</dbReference>
<protein>
    <recommendedName>
        <fullName evidence="3">Oxidoreductase UcpA</fullName>
    </recommendedName>
</protein>
<evidence type="ECO:0000313" key="4">
    <source>
        <dbReference type="EMBL" id="HAE0521359.1"/>
    </source>
</evidence>
<proteinExistence type="inferred from homology"/>
<dbReference type="NCBIfam" id="NF006366">
    <property type="entry name" value="PRK08589.1"/>
    <property type="match status" value="1"/>
</dbReference>
<dbReference type="PRINTS" id="PR00080">
    <property type="entry name" value="SDRFAMILY"/>
</dbReference>
<dbReference type="PANTHER" id="PTHR42760">
    <property type="entry name" value="SHORT-CHAIN DEHYDROGENASES/REDUCTASES FAMILY MEMBER"/>
    <property type="match status" value="1"/>
</dbReference>
<dbReference type="InterPro" id="IPR002347">
    <property type="entry name" value="SDR_fam"/>
</dbReference>
<evidence type="ECO:0000256" key="3">
    <source>
        <dbReference type="ARBA" id="ARBA00072649"/>
    </source>
</evidence>
<dbReference type="PANTHER" id="PTHR42760:SF115">
    <property type="entry name" value="3-OXOACYL-[ACYL-CARRIER-PROTEIN] REDUCTASE FABG"/>
    <property type="match status" value="1"/>
</dbReference>
<dbReference type="AlphaFoldDB" id="A0A725BHP0"/>
<sequence>MGRLDQKIAVITGSATGIGQATALVFAEQGATVVCADVSLEKAQQTVEQITQQGGKAEAVHVDVSDVESVEQLAKHVKETYGTVDVLFNNAGIDEQGGKVHEYPIDLFDRIIAVDLRGTFLVSKFLIPLMLDNGGSIINTSSMSGRAADLNRSGYNAAKGGIANFTRAMAIDYARHGIRVNSLSPGTIETPLIDTLVGEKEKEQGKQFRDANAWITPLGRLGKPREMATIALFLASDDSSYVTGEDITADGGIMAYTWPGEMLIDSKWKDEAEKSE</sequence>
<dbReference type="CDD" id="cd05233">
    <property type="entry name" value="SDR_c"/>
    <property type="match status" value="1"/>
</dbReference>
<dbReference type="InterPro" id="IPR036291">
    <property type="entry name" value="NAD(P)-bd_dom_sf"/>
</dbReference>
<organism evidence="4">
    <name type="scientific">Salmonella enteritidis PT4 (strain P125109)</name>
    <dbReference type="NCBI Taxonomy" id="550537"/>
    <lineage>
        <taxon>Bacteria</taxon>
        <taxon>Pseudomonadati</taxon>
        <taxon>Pseudomonadota</taxon>
        <taxon>Gammaproteobacteria</taxon>
        <taxon>Enterobacterales</taxon>
        <taxon>Enterobacteriaceae</taxon>
        <taxon>Salmonella</taxon>
    </lineage>
</organism>
<evidence type="ECO:0000256" key="2">
    <source>
        <dbReference type="ARBA" id="ARBA00023002"/>
    </source>
</evidence>
<dbReference type="InterPro" id="IPR020904">
    <property type="entry name" value="Sc_DH/Rdtase_CS"/>
</dbReference>
<dbReference type="FunFam" id="3.40.50.720:FF:000084">
    <property type="entry name" value="Short-chain dehydrogenase reductase"/>
    <property type="match status" value="1"/>
</dbReference>
<reference evidence="4" key="2">
    <citation type="submission" date="2019-01" db="EMBL/GenBank/DDBJ databases">
        <authorList>
            <consortium name="NCBI Pathogen Detection Project"/>
        </authorList>
    </citation>
    <scope>NUCLEOTIDE SEQUENCE</scope>
    <source>
        <strain evidence="4">P125109</strain>
    </source>
</reference>
<dbReference type="GO" id="GO:0016616">
    <property type="term" value="F:oxidoreductase activity, acting on the CH-OH group of donors, NAD or NADP as acceptor"/>
    <property type="evidence" value="ECO:0007669"/>
    <property type="project" value="TreeGrafter"/>
</dbReference>
<dbReference type="Gene3D" id="3.40.50.720">
    <property type="entry name" value="NAD(P)-binding Rossmann-like Domain"/>
    <property type="match status" value="1"/>
</dbReference>